<gene>
    <name evidence="3" type="ORF">E0493_04285</name>
</gene>
<keyword evidence="1" id="KW-0812">Transmembrane</keyword>
<dbReference type="EMBL" id="SNVJ01000003">
    <property type="protein sequence ID" value="MXP62571.1"/>
    <property type="molecule type" value="Genomic_DNA"/>
</dbReference>
<reference evidence="3 4" key="1">
    <citation type="submission" date="2019-03" db="EMBL/GenBank/DDBJ databases">
        <title>Roseomonas sp. a novel Roseomonas species isolated from Sea whip Gorgonian.</title>
        <authorList>
            <person name="Li F."/>
            <person name="Pan X."/>
            <person name="Huang S."/>
            <person name="Li Z."/>
            <person name="Meng B."/>
        </authorList>
    </citation>
    <scope>NUCLEOTIDE SEQUENCE [LARGE SCALE GENOMIC DNA]</scope>
    <source>
        <strain evidence="3 4">M0104</strain>
    </source>
</reference>
<dbReference type="RefSeq" id="WP_160935700.1">
    <property type="nucleotide sequence ID" value="NZ_SNVJ01000003.1"/>
</dbReference>
<proteinExistence type="predicted"/>
<keyword evidence="2" id="KW-0732">Signal</keyword>
<evidence type="ECO:0000313" key="3">
    <source>
        <dbReference type="EMBL" id="MXP62571.1"/>
    </source>
</evidence>
<organism evidence="3 4">
    <name type="scientific">Teichococcus coralli</name>
    <dbReference type="NCBI Taxonomy" id="2545983"/>
    <lineage>
        <taxon>Bacteria</taxon>
        <taxon>Pseudomonadati</taxon>
        <taxon>Pseudomonadota</taxon>
        <taxon>Alphaproteobacteria</taxon>
        <taxon>Acetobacterales</taxon>
        <taxon>Roseomonadaceae</taxon>
        <taxon>Roseomonas</taxon>
    </lineage>
</organism>
<evidence type="ECO:0000256" key="2">
    <source>
        <dbReference type="SAM" id="SignalP"/>
    </source>
</evidence>
<dbReference type="AlphaFoldDB" id="A0A845B5U6"/>
<keyword evidence="1" id="KW-0472">Membrane</keyword>
<feature type="transmembrane region" description="Helical" evidence="1">
    <location>
        <begin position="233"/>
        <end position="254"/>
    </location>
</feature>
<evidence type="ECO:0000313" key="4">
    <source>
        <dbReference type="Proteomes" id="UP000460715"/>
    </source>
</evidence>
<dbReference type="Proteomes" id="UP000460715">
    <property type="component" value="Unassembled WGS sequence"/>
</dbReference>
<dbReference type="SUPFAM" id="SSF52833">
    <property type="entry name" value="Thioredoxin-like"/>
    <property type="match status" value="1"/>
</dbReference>
<keyword evidence="4" id="KW-1185">Reference proteome</keyword>
<sequence>MRRVRLLALALLASLAAGSARAALTQASLSEVTLAPPPGARLPPGLALRDAAGQATTPAQAQGRRPAVLVLADYTCTVLCGTELGLASAALEKVKLRAGSDYTFLALGIDPKDGPAAAAAMKAAHFPQAPAEAVRFLVADAEGIQRTETALGYTAHYDAETDSYAHPLGLLVLTADGAVSRVLSGLEIDPPTLRLALVEAGQGRVGSLGEQLRLFCYGFDAARGIYNAWVERVLTIGTTVTVLLLGSFLAWAFWRERRA</sequence>
<protein>
    <submittedName>
        <fullName evidence="3">SCO family protein</fullName>
    </submittedName>
</protein>
<feature type="signal peptide" evidence="2">
    <location>
        <begin position="1"/>
        <end position="22"/>
    </location>
</feature>
<dbReference type="InterPro" id="IPR036249">
    <property type="entry name" value="Thioredoxin-like_sf"/>
</dbReference>
<feature type="chain" id="PRO_5032554566" evidence="2">
    <location>
        <begin position="23"/>
        <end position="259"/>
    </location>
</feature>
<dbReference type="Gene3D" id="3.40.30.10">
    <property type="entry name" value="Glutaredoxin"/>
    <property type="match status" value="1"/>
</dbReference>
<comment type="caution">
    <text evidence="3">The sequence shown here is derived from an EMBL/GenBank/DDBJ whole genome shotgun (WGS) entry which is preliminary data.</text>
</comment>
<name>A0A845B5U6_9PROT</name>
<evidence type="ECO:0000256" key="1">
    <source>
        <dbReference type="SAM" id="Phobius"/>
    </source>
</evidence>
<dbReference type="OrthoDB" id="9786756at2"/>
<keyword evidence="1" id="KW-1133">Transmembrane helix</keyword>
<accession>A0A845B5U6</accession>